<dbReference type="GO" id="GO:0005886">
    <property type="term" value="C:plasma membrane"/>
    <property type="evidence" value="ECO:0007669"/>
    <property type="project" value="UniProtKB-SubCell"/>
</dbReference>
<keyword evidence="8 12" id="KW-0406">Ion transport</keyword>
<dbReference type="CDD" id="cd12830">
    <property type="entry name" value="MtCorA-like"/>
    <property type="match status" value="1"/>
</dbReference>
<dbReference type="SUPFAM" id="SSF144083">
    <property type="entry name" value="Magnesium transport protein CorA, transmembrane region"/>
    <property type="match status" value="1"/>
</dbReference>
<dbReference type="NCBIfam" id="TIGR00383">
    <property type="entry name" value="corA"/>
    <property type="match status" value="1"/>
</dbReference>
<name>A0A402C8C1_RHOWR</name>
<comment type="function">
    <text evidence="11">Mediates influx of magnesium ions. Alternates between open and closed states. Activated by low cytoplasmic Mg(2+) levels. Inactive when cytoplasmic Mg(2+) levels are high.</text>
</comment>
<evidence type="ECO:0000256" key="11">
    <source>
        <dbReference type="ARBA" id="ARBA00045497"/>
    </source>
</evidence>
<evidence type="ECO:0000256" key="12">
    <source>
        <dbReference type="RuleBase" id="RU362010"/>
    </source>
</evidence>
<dbReference type="SUPFAM" id="SSF143865">
    <property type="entry name" value="CorA soluble domain-like"/>
    <property type="match status" value="1"/>
</dbReference>
<organism evidence="14 15">
    <name type="scientific">Rhodococcus wratislaviensis</name>
    <name type="common">Tsukamurella wratislaviensis</name>
    <dbReference type="NCBI Taxonomy" id="44752"/>
    <lineage>
        <taxon>Bacteria</taxon>
        <taxon>Bacillati</taxon>
        <taxon>Actinomycetota</taxon>
        <taxon>Actinomycetes</taxon>
        <taxon>Mycobacteriales</taxon>
        <taxon>Nocardiaceae</taxon>
        <taxon>Rhodococcus</taxon>
    </lineage>
</organism>
<evidence type="ECO:0000313" key="14">
    <source>
        <dbReference type="EMBL" id="GCE39860.1"/>
    </source>
</evidence>
<dbReference type="InterPro" id="IPR045863">
    <property type="entry name" value="CorA_TM1_TM2"/>
</dbReference>
<dbReference type="GO" id="GO:0050897">
    <property type="term" value="F:cobalt ion binding"/>
    <property type="evidence" value="ECO:0007669"/>
    <property type="project" value="TreeGrafter"/>
</dbReference>
<feature type="compositionally biased region" description="Basic and acidic residues" evidence="13">
    <location>
        <begin position="1"/>
        <end position="12"/>
    </location>
</feature>
<dbReference type="Proteomes" id="UP000287519">
    <property type="component" value="Unassembled WGS sequence"/>
</dbReference>
<feature type="region of interest" description="Disordered" evidence="13">
    <location>
        <begin position="1"/>
        <end position="55"/>
    </location>
</feature>
<dbReference type="Gene3D" id="3.30.460.20">
    <property type="entry name" value="CorA soluble domain-like"/>
    <property type="match status" value="1"/>
</dbReference>
<reference evidence="14 15" key="1">
    <citation type="submission" date="2018-11" db="EMBL/GenBank/DDBJ databases">
        <title>Microbial catabolism of amino acid.</title>
        <authorList>
            <person name="Hibi M."/>
            <person name="Ogawa J."/>
        </authorList>
    </citation>
    <scope>NUCLEOTIDE SEQUENCE [LARGE SCALE GENOMIC DNA]</scope>
    <source>
        <strain evidence="14 15">C31-06</strain>
    </source>
</reference>
<evidence type="ECO:0000256" key="4">
    <source>
        <dbReference type="ARBA" id="ARBA00022475"/>
    </source>
</evidence>
<comment type="similarity">
    <text evidence="2 12">Belongs to the CorA metal ion transporter (MIT) (TC 1.A.35) family.</text>
</comment>
<dbReference type="GO" id="GO:0015087">
    <property type="term" value="F:cobalt ion transmembrane transporter activity"/>
    <property type="evidence" value="ECO:0007669"/>
    <property type="project" value="UniProtKB-UniRule"/>
</dbReference>
<evidence type="ECO:0000256" key="5">
    <source>
        <dbReference type="ARBA" id="ARBA00022692"/>
    </source>
</evidence>
<dbReference type="GO" id="GO:0000287">
    <property type="term" value="F:magnesium ion binding"/>
    <property type="evidence" value="ECO:0007669"/>
    <property type="project" value="TreeGrafter"/>
</dbReference>
<dbReference type="Pfam" id="PF01544">
    <property type="entry name" value="CorA"/>
    <property type="match status" value="1"/>
</dbReference>
<evidence type="ECO:0000256" key="7">
    <source>
        <dbReference type="ARBA" id="ARBA00022989"/>
    </source>
</evidence>
<feature type="transmembrane region" description="Helical" evidence="12">
    <location>
        <begin position="366"/>
        <end position="386"/>
    </location>
</feature>
<sequence length="392" mass="43451">MSCDAARPEPGADVRFTGSVSDSTVKEGPVPSVPSLPRRGSDKDQRDGDKDPGSRIRIPTARAIVDCGVYVDGTRLPGKYTHQAAMAEVRKQGQGFVWVGLLAPDEGQMESVAETFGLHELMVEDAVHAHQRPKLERYDDVLFLVLRTVNYVPHESVATASEIVETGEIMVFVGANFVITVRHGDHSPLSNVRHALEANRERLALGPYAVLHAVADHVVDTYLEVTQAIEEDVDSMEEAVFSPRSSVAVEHIYLLKREIVELRKSVNPLSNPLLRLTRSPGNPVPKEIRRYFRDVLDHHTTVAERIAEYDEVLSSLVDAALAKVAVQQNTDMRKISAWVAIAAVPTMIAGIYGMNFDNMPELHWQYGYHGVVFVIASVAVGLFVTFRRNNWL</sequence>
<keyword evidence="15" id="KW-1185">Reference proteome</keyword>
<feature type="compositionally biased region" description="Basic and acidic residues" evidence="13">
    <location>
        <begin position="39"/>
        <end position="54"/>
    </location>
</feature>
<evidence type="ECO:0000256" key="3">
    <source>
        <dbReference type="ARBA" id="ARBA00022448"/>
    </source>
</evidence>
<gene>
    <name evidence="12" type="primary">corA</name>
    <name evidence="14" type="ORF">Rhow_003503</name>
</gene>
<evidence type="ECO:0000256" key="2">
    <source>
        <dbReference type="ARBA" id="ARBA00009765"/>
    </source>
</evidence>
<protein>
    <recommendedName>
        <fullName evidence="12">Magnesium transport protein CorA</fullName>
    </recommendedName>
</protein>
<evidence type="ECO:0000256" key="10">
    <source>
        <dbReference type="ARBA" id="ARBA00034269"/>
    </source>
</evidence>
<dbReference type="InterPro" id="IPR002523">
    <property type="entry name" value="MgTranspt_CorA/ZnTranspt_ZntB"/>
</dbReference>
<keyword evidence="9 12" id="KW-0472">Membrane</keyword>
<comment type="caution">
    <text evidence="14">The sequence shown here is derived from an EMBL/GenBank/DDBJ whole genome shotgun (WGS) entry which is preliminary data.</text>
</comment>
<keyword evidence="3 12" id="KW-0813">Transport</keyword>
<dbReference type="Gene3D" id="1.20.58.340">
    <property type="entry name" value="Magnesium transport protein CorA, transmembrane region"/>
    <property type="match status" value="2"/>
</dbReference>
<comment type="subcellular location">
    <subcellularLocation>
        <location evidence="1">Cell membrane</location>
        <topology evidence="1">Multi-pass membrane protein</topology>
    </subcellularLocation>
    <subcellularLocation>
        <location evidence="12">Membrane</location>
        <topology evidence="12">Multi-pass membrane protein</topology>
    </subcellularLocation>
</comment>
<accession>A0A402C8C1</accession>
<feature type="transmembrane region" description="Helical" evidence="12">
    <location>
        <begin position="335"/>
        <end position="354"/>
    </location>
</feature>
<evidence type="ECO:0000313" key="15">
    <source>
        <dbReference type="Proteomes" id="UP000287519"/>
    </source>
</evidence>
<evidence type="ECO:0000256" key="8">
    <source>
        <dbReference type="ARBA" id="ARBA00023065"/>
    </source>
</evidence>
<dbReference type="PANTHER" id="PTHR46494">
    <property type="entry name" value="CORA FAMILY METAL ION TRANSPORTER (EUROFUNG)"/>
    <property type="match status" value="1"/>
</dbReference>
<dbReference type="FunFam" id="1.20.58.340:FF:000004">
    <property type="entry name" value="Magnesium transport protein CorA"/>
    <property type="match status" value="1"/>
</dbReference>
<keyword evidence="7 12" id="KW-1133">Transmembrane helix</keyword>
<comment type="catalytic activity">
    <reaction evidence="10">
        <text>Mg(2+)(in) = Mg(2+)(out)</text>
        <dbReference type="Rhea" id="RHEA:29827"/>
        <dbReference type="ChEBI" id="CHEBI:18420"/>
    </reaction>
</comment>
<dbReference type="AlphaFoldDB" id="A0A402C8C1"/>
<keyword evidence="6 12" id="KW-0460">Magnesium</keyword>
<dbReference type="PANTHER" id="PTHR46494:SF1">
    <property type="entry name" value="CORA FAMILY METAL ION TRANSPORTER (EUROFUNG)"/>
    <property type="match status" value="1"/>
</dbReference>
<evidence type="ECO:0000256" key="9">
    <source>
        <dbReference type="ARBA" id="ARBA00023136"/>
    </source>
</evidence>
<proteinExistence type="inferred from homology"/>
<evidence type="ECO:0000256" key="6">
    <source>
        <dbReference type="ARBA" id="ARBA00022842"/>
    </source>
</evidence>
<dbReference type="InterPro" id="IPR004488">
    <property type="entry name" value="Mg/Co-transport_prot_CorA"/>
</dbReference>
<dbReference type="InterPro" id="IPR045861">
    <property type="entry name" value="CorA_cytoplasmic_dom"/>
</dbReference>
<keyword evidence="4 12" id="KW-1003">Cell membrane</keyword>
<evidence type="ECO:0000256" key="13">
    <source>
        <dbReference type="SAM" id="MobiDB-lite"/>
    </source>
</evidence>
<evidence type="ECO:0000256" key="1">
    <source>
        <dbReference type="ARBA" id="ARBA00004651"/>
    </source>
</evidence>
<keyword evidence="5 12" id="KW-0812">Transmembrane</keyword>
<dbReference type="GO" id="GO:0015095">
    <property type="term" value="F:magnesium ion transmembrane transporter activity"/>
    <property type="evidence" value="ECO:0007669"/>
    <property type="project" value="UniProtKB-UniRule"/>
</dbReference>
<dbReference type="EMBL" id="BHYM01000032">
    <property type="protein sequence ID" value="GCE39860.1"/>
    <property type="molecule type" value="Genomic_DNA"/>
</dbReference>